<reference evidence="9 10" key="1">
    <citation type="submission" date="2016-12" db="EMBL/GenBank/DDBJ databases">
        <authorList>
            <person name="Song W.-J."/>
            <person name="Kurnit D.M."/>
        </authorList>
    </citation>
    <scope>NUCLEOTIDE SEQUENCE [LARGE SCALE GENOMIC DNA]</scope>
    <source>
        <strain evidence="9 10">ATCC 43942</strain>
    </source>
</reference>
<dbReference type="InterPro" id="IPR036302">
    <property type="entry name" value="Pyosin/cloacin_T_dom_sf"/>
</dbReference>
<dbReference type="Proteomes" id="UP000196708">
    <property type="component" value="Chromosome 1"/>
</dbReference>
<dbReference type="SUPFAM" id="SSF69369">
    <property type="entry name" value="Cloacin translocation domain"/>
    <property type="match status" value="1"/>
</dbReference>
<dbReference type="InterPro" id="IPR037146">
    <property type="entry name" value="Colicin/pyocin_DNase_dom_sf"/>
</dbReference>
<protein>
    <recommendedName>
        <fullName evidence="8">Pyosin/cloacin translocation domain-containing protein</fullName>
    </recommendedName>
</protein>
<dbReference type="GO" id="GO:0031640">
    <property type="term" value="P:killing of cells of another organism"/>
    <property type="evidence" value="ECO:0007669"/>
    <property type="project" value="UniProtKB-KW"/>
</dbReference>
<dbReference type="Pfam" id="PF21431">
    <property type="entry name" value="Col-Pyo_DNase"/>
    <property type="match status" value="1"/>
</dbReference>
<proteinExistence type="inferred from homology"/>
<keyword evidence="6" id="KW-0044">Antibiotic</keyword>
<name>A0A1Z2SHV7_VIBGA</name>
<evidence type="ECO:0000256" key="6">
    <source>
        <dbReference type="ARBA" id="ARBA00023022"/>
    </source>
</evidence>
<dbReference type="CDD" id="cd00085">
    <property type="entry name" value="HNHc"/>
    <property type="match status" value="1"/>
</dbReference>
<comment type="similarity">
    <text evidence="1">Belongs to the colicin/pyosin nuclease family.</text>
</comment>
<dbReference type="InterPro" id="IPR003615">
    <property type="entry name" value="HNH_nuc"/>
</dbReference>
<dbReference type="InterPro" id="IPR044925">
    <property type="entry name" value="His-Me_finger_sf"/>
</dbReference>
<evidence type="ECO:0000259" key="8">
    <source>
        <dbReference type="Pfam" id="PF06958"/>
    </source>
</evidence>
<dbReference type="GO" id="GO:0016787">
    <property type="term" value="F:hydrolase activity"/>
    <property type="evidence" value="ECO:0007669"/>
    <property type="project" value="UniProtKB-KW"/>
</dbReference>
<keyword evidence="2" id="KW-0929">Antimicrobial</keyword>
<evidence type="ECO:0000256" key="5">
    <source>
        <dbReference type="ARBA" id="ARBA00022801"/>
    </source>
</evidence>
<organism evidence="9 10">
    <name type="scientific">Vibrio gazogenes</name>
    <dbReference type="NCBI Taxonomy" id="687"/>
    <lineage>
        <taxon>Bacteria</taxon>
        <taxon>Pseudomonadati</taxon>
        <taxon>Pseudomonadota</taxon>
        <taxon>Gammaproteobacteria</taxon>
        <taxon>Vibrionales</taxon>
        <taxon>Vibrionaceae</taxon>
        <taxon>Vibrio</taxon>
    </lineage>
</organism>
<evidence type="ECO:0000256" key="7">
    <source>
        <dbReference type="ARBA" id="ARBA00023048"/>
    </source>
</evidence>
<dbReference type="EMBL" id="CP018835">
    <property type="protein sequence ID" value="ASA56769.1"/>
    <property type="molecule type" value="Genomic_DNA"/>
</dbReference>
<evidence type="ECO:0000313" key="10">
    <source>
        <dbReference type="Proteomes" id="UP000196708"/>
    </source>
</evidence>
<dbReference type="Gene3D" id="3.90.540.10">
    <property type="entry name" value="Colicin/pyocin, DNase domain"/>
    <property type="match status" value="1"/>
</dbReference>
<gene>
    <name evidence="9" type="ORF">BSQ33_14440</name>
</gene>
<keyword evidence="4" id="KW-0255">Endonuclease</keyword>
<dbReference type="GO" id="GO:0004519">
    <property type="term" value="F:endonuclease activity"/>
    <property type="evidence" value="ECO:0007669"/>
    <property type="project" value="UniProtKB-KW"/>
</dbReference>
<dbReference type="AlphaFoldDB" id="A0A1Z2SHV7"/>
<dbReference type="KEGG" id="vga:BSQ33_14440"/>
<dbReference type="SUPFAM" id="SSF54060">
    <property type="entry name" value="His-Me finger endonucleases"/>
    <property type="match status" value="1"/>
</dbReference>
<evidence type="ECO:0000256" key="2">
    <source>
        <dbReference type="ARBA" id="ARBA00022529"/>
    </source>
</evidence>
<dbReference type="Pfam" id="PF06958">
    <property type="entry name" value="Pyocin_S"/>
    <property type="match status" value="1"/>
</dbReference>
<keyword evidence="7" id="KW-0078">Bacteriocin</keyword>
<sequence>MNDQITQIYHLMSYEFAQVEGDFSSLRESAIKSVMPAGMRFADFLEQLRSGHQVLLTDVPSIPLLIRDKDEWGNSYWRVNPDAEPQLDGLAYKAYTTRVALVNHGIGSSYSGSVNASVYTEPYVEREPVKLTLEERLVRQRQERLRALDTIPLSSSAWQNAFNQPPAKPTRFAKSALVPRGSCDIGTQRESLSALGDYAAYTIAVGQGISAASENAFLTRVGGAALAELPELAMKIVGRAGMLAAFVPNKLADSTLYSAADIRGKDRVETNIRLGFNTAGRIYGYHVNGAMIPKREVKRVGEQFVVALEPDITIEWVPISGDFGGKPILVNPIPEMEKFDIWIHPQAEQGQEFDNTYITPIADADLQDYILTFPAETGLPPLYVVYKESARNESGVVTGNGEDITGLWLEAAGKELGVPVPSQIADQLRGREFSSFDGFRKAFWKAVSEDTKLISQFSRANQRIIKRGGSPFVIPEETVGGRDRFEIHHVEEIQHGGAVYDVDNMRVNTPKNHIRIHKE</sequence>
<dbReference type="OrthoDB" id="5890849at2"/>
<feature type="domain" description="Pyosin/cloacin translocation" evidence="8">
    <location>
        <begin position="263"/>
        <end position="385"/>
    </location>
</feature>
<dbReference type="RefSeq" id="WP_088134377.1">
    <property type="nucleotide sequence ID" value="NZ_CP018835.1"/>
</dbReference>
<evidence type="ECO:0000313" key="9">
    <source>
        <dbReference type="EMBL" id="ASA56769.1"/>
    </source>
</evidence>
<evidence type="ECO:0000256" key="4">
    <source>
        <dbReference type="ARBA" id="ARBA00022759"/>
    </source>
</evidence>
<keyword evidence="5" id="KW-0378">Hydrolase</keyword>
<evidence type="ECO:0000256" key="1">
    <source>
        <dbReference type="ARBA" id="ARBA00006811"/>
    </source>
</evidence>
<accession>A0A1Z2SHV7</accession>
<evidence type="ECO:0000256" key="3">
    <source>
        <dbReference type="ARBA" id="ARBA00022722"/>
    </source>
</evidence>
<dbReference type="InterPro" id="IPR016128">
    <property type="entry name" value="Pyosin/cloacin_T_dom"/>
</dbReference>
<dbReference type="GO" id="GO:0042742">
    <property type="term" value="P:defense response to bacterium"/>
    <property type="evidence" value="ECO:0007669"/>
    <property type="project" value="UniProtKB-KW"/>
</dbReference>
<keyword evidence="3" id="KW-0540">Nuclease</keyword>